<dbReference type="STRING" id="328396.RU93_GL001139"/>
<dbReference type="InterPro" id="IPR045018">
    <property type="entry name" value="Azg-like"/>
</dbReference>
<dbReference type="InterPro" id="IPR006043">
    <property type="entry name" value="NCS2"/>
</dbReference>
<evidence type="ECO:0000256" key="6">
    <source>
        <dbReference type="ARBA" id="ARBA00023136"/>
    </source>
</evidence>
<dbReference type="GO" id="GO:0005345">
    <property type="term" value="F:purine nucleobase transmembrane transporter activity"/>
    <property type="evidence" value="ECO:0007669"/>
    <property type="project" value="TreeGrafter"/>
</dbReference>
<dbReference type="EMBL" id="JXKD01000002">
    <property type="protein sequence ID" value="OJG11906.1"/>
    <property type="molecule type" value="Genomic_DNA"/>
</dbReference>
<dbReference type="Pfam" id="PF00860">
    <property type="entry name" value="Xan_ur_permease"/>
    <property type="match status" value="1"/>
</dbReference>
<feature type="transmembrane region" description="Helical" evidence="7">
    <location>
        <begin position="213"/>
        <end position="233"/>
    </location>
</feature>
<keyword evidence="5 7" id="KW-1133">Transmembrane helix</keyword>
<sequence>MSFLSFEWIFFTKGGKTKMKEKIDHYFGITKSGSTYKREFTGGVTAYLAMSYVIFVNPIILGQAGMPQDAVFMATILSSAIAMLIMGLWARFPLGLAPCMSMNAFFAYSVVLQMGKTWQEALAAVLVASVLFLILAFSGARSKIIQAIPMTVKQAGTVGLGIFIAFVSFKNSGIIVPDDGLFIAFGGFNNPNVIIAFFGLLTAAFFLVRKNQYAVFLGMIGAALCGLFIRFGVSLNWFTLSESVVATLPQLPKGSPIVLPIEPMQSMLDNTFLVALTNLPKMLSFDSVVIILTFLFLDFFGTATTLAAAATQVSEMKSEHFEDNTRIYSADALGTFFGSLFGTSSLSTYIESVSGIIAGARTGLMSVIVAVLFLLSAFFYPMLSLVTSAVTTPAMVVIGIFMMQNITKIDWDGGYEAIIPAFLTIVMMPLTGSIALGLVLGFLSYEICMIFAKRTKEIPTIMHVIALISVAYLFTI</sequence>
<evidence type="ECO:0000256" key="5">
    <source>
        <dbReference type="ARBA" id="ARBA00022989"/>
    </source>
</evidence>
<dbReference type="GO" id="GO:0012505">
    <property type="term" value="C:endomembrane system"/>
    <property type="evidence" value="ECO:0007669"/>
    <property type="project" value="UniProtKB-SubCell"/>
</dbReference>
<accession>A0A1L8QWN1</accession>
<evidence type="ECO:0000256" key="3">
    <source>
        <dbReference type="ARBA" id="ARBA00022448"/>
    </source>
</evidence>
<gene>
    <name evidence="8" type="ORF">RU93_GL001139</name>
</gene>
<evidence type="ECO:0000256" key="2">
    <source>
        <dbReference type="ARBA" id="ARBA00005697"/>
    </source>
</evidence>
<organism evidence="8 9">
    <name type="scientific">Enterococcus aquimarinus</name>
    <dbReference type="NCBI Taxonomy" id="328396"/>
    <lineage>
        <taxon>Bacteria</taxon>
        <taxon>Bacillati</taxon>
        <taxon>Bacillota</taxon>
        <taxon>Bacilli</taxon>
        <taxon>Lactobacillales</taxon>
        <taxon>Enterococcaceae</taxon>
        <taxon>Enterococcus</taxon>
    </lineage>
</organism>
<dbReference type="Proteomes" id="UP000182149">
    <property type="component" value="Unassembled WGS sequence"/>
</dbReference>
<feature type="transmembrane region" description="Helical" evidence="7">
    <location>
        <begin position="382"/>
        <end position="406"/>
    </location>
</feature>
<feature type="transmembrane region" description="Helical" evidence="7">
    <location>
        <begin position="121"/>
        <end position="140"/>
    </location>
</feature>
<feature type="transmembrane region" description="Helical" evidence="7">
    <location>
        <begin position="152"/>
        <end position="169"/>
    </location>
</feature>
<comment type="similarity">
    <text evidence="2">Belongs to the nucleobase:cation symporter-2 (NCS2) (TC 2.A.40) family. Azg-like subfamily.</text>
</comment>
<keyword evidence="3" id="KW-0813">Transport</keyword>
<feature type="transmembrane region" description="Helical" evidence="7">
    <location>
        <begin position="457"/>
        <end position="475"/>
    </location>
</feature>
<keyword evidence="6 7" id="KW-0472">Membrane</keyword>
<feature type="transmembrane region" description="Helical" evidence="7">
    <location>
        <begin position="356"/>
        <end position="375"/>
    </location>
</feature>
<comment type="subcellular location">
    <subcellularLocation>
        <location evidence="1">Endomembrane system</location>
        <topology evidence="1">Multi-pass membrane protein</topology>
    </subcellularLocation>
</comment>
<protein>
    <submittedName>
        <fullName evidence="8">Xanthine/uracil/vitamin C permease</fullName>
    </submittedName>
</protein>
<feature type="transmembrane region" description="Helical" evidence="7">
    <location>
        <begin position="70"/>
        <end position="89"/>
    </location>
</feature>
<evidence type="ECO:0000256" key="4">
    <source>
        <dbReference type="ARBA" id="ARBA00022692"/>
    </source>
</evidence>
<dbReference type="PANTHER" id="PTHR43337">
    <property type="entry name" value="XANTHINE/URACIL PERMEASE C887.17-RELATED"/>
    <property type="match status" value="1"/>
</dbReference>
<evidence type="ECO:0000256" key="7">
    <source>
        <dbReference type="SAM" id="Phobius"/>
    </source>
</evidence>
<proteinExistence type="inferred from homology"/>
<feature type="transmembrane region" description="Helical" evidence="7">
    <location>
        <begin position="181"/>
        <end position="206"/>
    </location>
</feature>
<keyword evidence="9" id="KW-1185">Reference proteome</keyword>
<name>A0A1L8QWN1_9ENTE</name>
<evidence type="ECO:0000313" key="8">
    <source>
        <dbReference type="EMBL" id="OJG11906.1"/>
    </source>
</evidence>
<dbReference type="GO" id="GO:0005886">
    <property type="term" value="C:plasma membrane"/>
    <property type="evidence" value="ECO:0007669"/>
    <property type="project" value="TreeGrafter"/>
</dbReference>
<evidence type="ECO:0000256" key="1">
    <source>
        <dbReference type="ARBA" id="ARBA00004127"/>
    </source>
</evidence>
<reference evidence="8 9" key="1">
    <citation type="submission" date="2014-12" db="EMBL/GenBank/DDBJ databases">
        <title>Draft genome sequences of 29 type strains of Enterococci.</title>
        <authorList>
            <person name="Zhong Z."/>
            <person name="Sun Z."/>
            <person name="Liu W."/>
            <person name="Zhang W."/>
            <person name="Zhang H."/>
        </authorList>
    </citation>
    <scope>NUCLEOTIDE SEQUENCE [LARGE SCALE GENOMIC DNA]</scope>
    <source>
        <strain evidence="8 9">DSM 17690</strain>
    </source>
</reference>
<dbReference type="PANTHER" id="PTHR43337:SF1">
    <property type="entry name" value="XANTHINE_URACIL PERMEASE C887.17-RELATED"/>
    <property type="match status" value="1"/>
</dbReference>
<evidence type="ECO:0000313" key="9">
    <source>
        <dbReference type="Proteomes" id="UP000182149"/>
    </source>
</evidence>
<dbReference type="AlphaFoldDB" id="A0A1L8QWN1"/>
<comment type="caution">
    <text evidence="8">The sequence shown here is derived from an EMBL/GenBank/DDBJ whole genome shotgun (WGS) entry which is preliminary data.</text>
</comment>
<keyword evidence="4 7" id="KW-0812">Transmembrane</keyword>
<feature type="transmembrane region" description="Helical" evidence="7">
    <location>
        <begin position="418"/>
        <end position="445"/>
    </location>
</feature>
<feature type="transmembrane region" description="Helical" evidence="7">
    <location>
        <begin position="44"/>
        <end position="64"/>
    </location>
</feature>
<feature type="transmembrane region" description="Helical" evidence="7">
    <location>
        <begin position="288"/>
        <end position="311"/>
    </location>
</feature>